<keyword evidence="2" id="KW-1185">Reference proteome</keyword>
<dbReference type="AlphaFoldDB" id="A0A1I6EFF0"/>
<name>A0A1I6EFF0_9RHOB</name>
<dbReference type="Pfam" id="PF06676">
    <property type="entry name" value="DUF1178"/>
    <property type="match status" value="1"/>
</dbReference>
<proteinExistence type="predicted"/>
<dbReference type="OrthoDB" id="9799894at2"/>
<dbReference type="EMBL" id="FOYI01000011">
    <property type="protein sequence ID" value="SFR16222.1"/>
    <property type="molecule type" value="Genomic_DNA"/>
</dbReference>
<dbReference type="STRING" id="871652.SAMN04515673_11112"/>
<dbReference type="RefSeq" id="WP_092081779.1">
    <property type="nucleotide sequence ID" value="NZ_FOYI01000011.1"/>
</dbReference>
<evidence type="ECO:0000313" key="1">
    <source>
        <dbReference type="EMBL" id="SFR16222.1"/>
    </source>
</evidence>
<gene>
    <name evidence="1" type="ORF">SAMN04515673_11112</name>
</gene>
<sequence length="141" mass="15206">MIHYALKCQHGHSFESWFQSSDAFETLKSAGHVACAVCGSSEVEKSLMAPRVAAPRSKAPDAALSTPANPAEAALAEMRRKLAESSEYVGTRFADEARAMHDGAAEQRAIHGEARLEDAKRLVEDGVPIAPLPFVPPRKTH</sequence>
<dbReference type="PIRSF" id="PIRSF032131">
    <property type="entry name" value="UCP032131"/>
    <property type="match status" value="1"/>
</dbReference>
<reference evidence="1 2" key="1">
    <citation type="submission" date="2016-10" db="EMBL/GenBank/DDBJ databases">
        <authorList>
            <person name="de Groot N.N."/>
        </authorList>
    </citation>
    <scope>NUCLEOTIDE SEQUENCE [LARGE SCALE GENOMIC DNA]</scope>
    <source>
        <strain evidence="2">KMM 9023,NRIC 0796,JCM 17311,KCTC 23692</strain>
    </source>
</reference>
<dbReference type="InterPro" id="IPR009562">
    <property type="entry name" value="DUF1178"/>
</dbReference>
<evidence type="ECO:0008006" key="3">
    <source>
        <dbReference type="Google" id="ProtNLM"/>
    </source>
</evidence>
<evidence type="ECO:0000313" key="2">
    <source>
        <dbReference type="Proteomes" id="UP000199302"/>
    </source>
</evidence>
<organism evidence="1 2">
    <name type="scientific">Poseidonocella sedimentorum</name>
    <dbReference type="NCBI Taxonomy" id="871652"/>
    <lineage>
        <taxon>Bacteria</taxon>
        <taxon>Pseudomonadati</taxon>
        <taxon>Pseudomonadota</taxon>
        <taxon>Alphaproteobacteria</taxon>
        <taxon>Rhodobacterales</taxon>
        <taxon>Roseobacteraceae</taxon>
        <taxon>Poseidonocella</taxon>
    </lineage>
</organism>
<protein>
    <recommendedName>
        <fullName evidence="3">DUF1178 family protein</fullName>
    </recommendedName>
</protein>
<accession>A0A1I6EFF0</accession>
<dbReference type="Proteomes" id="UP000199302">
    <property type="component" value="Unassembled WGS sequence"/>
</dbReference>